<gene>
    <name evidence="5" type="ORF">F8C67_13790</name>
</gene>
<dbReference type="PANTHER" id="PTHR43434">
    <property type="entry name" value="PHOSPHOGLYCOLATE PHOSPHATASE"/>
    <property type="match status" value="1"/>
</dbReference>
<reference evidence="5 6" key="1">
    <citation type="submission" date="2019-09" db="EMBL/GenBank/DDBJ databases">
        <title>Genomes of family Cryomorphaceae.</title>
        <authorList>
            <person name="Bowman J.P."/>
        </authorList>
    </citation>
    <scope>NUCLEOTIDE SEQUENCE [LARGE SCALE GENOMIC DNA]</scope>
    <source>
        <strain evidence="5 6">LMG 25704</strain>
    </source>
</reference>
<sequence length="240" mass="27409">MNLILFDVSGTLVHSSDFEHKVLMSTMSRVMGVPLRTLEDFRKAETETAFVEKVWTLVKGVEPSDEDWETIYEVYHKVLMEAYLHSSERFKSLEGAPDLLRNLIDSKSWAFAIATTAWHDMAHLTLRSAGFYTRRIHVVTGEGIAKKKDLIHKAINSSQRWYGVDGFNKVTYVGDENIDHVACRELNIPFIEVGELATTREKRKLVRYPDKGQFIRLARRAVVPTRVRTNSLGSLIGIRA</sequence>
<keyword evidence="6" id="KW-1185">Reference proteome</keyword>
<dbReference type="RefSeq" id="WP_151668452.1">
    <property type="nucleotide sequence ID" value="NZ_WBVO01000015.1"/>
</dbReference>
<comment type="pathway">
    <text evidence="2">Organic acid metabolism; glycolate biosynthesis; glycolate from 2-phosphoglycolate: step 1/1.</text>
</comment>
<dbReference type="GO" id="GO:0006281">
    <property type="term" value="P:DNA repair"/>
    <property type="evidence" value="ECO:0007669"/>
    <property type="project" value="TreeGrafter"/>
</dbReference>
<dbReference type="InterPro" id="IPR036412">
    <property type="entry name" value="HAD-like_sf"/>
</dbReference>
<comment type="catalytic activity">
    <reaction evidence="1">
        <text>2-phosphoglycolate + H2O = glycolate + phosphate</text>
        <dbReference type="Rhea" id="RHEA:14369"/>
        <dbReference type="ChEBI" id="CHEBI:15377"/>
        <dbReference type="ChEBI" id="CHEBI:29805"/>
        <dbReference type="ChEBI" id="CHEBI:43474"/>
        <dbReference type="ChEBI" id="CHEBI:58033"/>
        <dbReference type="EC" id="3.1.3.18"/>
    </reaction>
</comment>
<organism evidence="5 6">
    <name type="scientific">Phaeocystidibacter luteus</name>
    <dbReference type="NCBI Taxonomy" id="911197"/>
    <lineage>
        <taxon>Bacteria</taxon>
        <taxon>Pseudomonadati</taxon>
        <taxon>Bacteroidota</taxon>
        <taxon>Flavobacteriia</taxon>
        <taxon>Flavobacteriales</taxon>
        <taxon>Phaeocystidibacteraceae</taxon>
        <taxon>Phaeocystidibacter</taxon>
    </lineage>
</organism>
<evidence type="ECO:0000256" key="2">
    <source>
        <dbReference type="ARBA" id="ARBA00004818"/>
    </source>
</evidence>
<comment type="similarity">
    <text evidence="3">Belongs to the HAD-like hydrolase superfamily. CbbY/CbbZ/Gph/YieH family.</text>
</comment>
<dbReference type="EMBL" id="WBVO01000015">
    <property type="protein sequence ID" value="KAB2805402.1"/>
    <property type="molecule type" value="Genomic_DNA"/>
</dbReference>
<dbReference type="InterPro" id="IPR023198">
    <property type="entry name" value="PGP-like_dom2"/>
</dbReference>
<dbReference type="EC" id="3.1.3.18" evidence="4"/>
<evidence type="ECO:0000256" key="3">
    <source>
        <dbReference type="ARBA" id="ARBA00006171"/>
    </source>
</evidence>
<dbReference type="GO" id="GO:0008967">
    <property type="term" value="F:phosphoglycolate phosphatase activity"/>
    <property type="evidence" value="ECO:0007669"/>
    <property type="project" value="UniProtKB-EC"/>
</dbReference>
<accession>A0A6N6RD26</accession>
<evidence type="ECO:0000313" key="5">
    <source>
        <dbReference type="EMBL" id="KAB2805402.1"/>
    </source>
</evidence>
<comment type="caution">
    <text evidence="5">The sequence shown here is derived from an EMBL/GenBank/DDBJ whole genome shotgun (WGS) entry which is preliminary data.</text>
</comment>
<dbReference type="Pfam" id="PF13419">
    <property type="entry name" value="HAD_2"/>
    <property type="match status" value="1"/>
</dbReference>
<dbReference type="SUPFAM" id="SSF56784">
    <property type="entry name" value="HAD-like"/>
    <property type="match status" value="1"/>
</dbReference>
<protein>
    <recommendedName>
        <fullName evidence="4">phosphoglycolate phosphatase</fullName>
        <ecNumber evidence="4">3.1.3.18</ecNumber>
    </recommendedName>
</protein>
<keyword evidence="5" id="KW-0378">Hydrolase</keyword>
<dbReference type="InterPro" id="IPR041492">
    <property type="entry name" value="HAD_2"/>
</dbReference>
<dbReference type="InterPro" id="IPR023214">
    <property type="entry name" value="HAD_sf"/>
</dbReference>
<evidence type="ECO:0000256" key="4">
    <source>
        <dbReference type="ARBA" id="ARBA00013078"/>
    </source>
</evidence>
<dbReference type="Gene3D" id="1.10.150.240">
    <property type="entry name" value="Putative phosphatase, domain 2"/>
    <property type="match status" value="1"/>
</dbReference>
<dbReference type="Gene3D" id="3.40.50.1000">
    <property type="entry name" value="HAD superfamily/HAD-like"/>
    <property type="match status" value="1"/>
</dbReference>
<dbReference type="AlphaFoldDB" id="A0A6N6RD26"/>
<dbReference type="Proteomes" id="UP000468650">
    <property type="component" value="Unassembled WGS sequence"/>
</dbReference>
<dbReference type="PANTHER" id="PTHR43434:SF1">
    <property type="entry name" value="PHOSPHOGLYCOLATE PHOSPHATASE"/>
    <property type="match status" value="1"/>
</dbReference>
<dbReference type="SFLD" id="SFLDG01129">
    <property type="entry name" value="C1.5:_HAD__Beta-PGM__Phosphata"/>
    <property type="match status" value="1"/>
</dbReference>
<dbReference type="InterPro" id="IPR050155">
    <property type="entry name" value="HAD-like_hydrolase_sf"/>
</dbReference>
<name>A0A6N6RD26_9FLAO</name>
<evidence type="ECO:0000256" key="1">
    <source>
        <dbReference type="ARBA" id="ARBA00000830"/>
    </source>
</evidence>
<dbReference type="SFLD" id="SFLDS00003">
    <property type="entry name" value="Haloacid_Dehalogenase"/>
    <property type="match status" value="1"/>
</dbReference>
<dbReference type="OrthoDB" id="9807630at2"/>
<proteinExistence type="inferred from homology"/>
<dbReference type="GO" id="GO:0005829">
    <property type="term" value="C:cytosol"/>
    <property type="evidence" value="ECO:0007669"/>
    <property type="project" value="TreeGrafter"/>
</dbReference>
<evidence type="ECO:0000313" key="6">
    <source>
        <dbReference type="Proteomes" id="UP000468650"/>
    </source>
</evidence>